<dbReference type="Pfam" id="PF21810">
    <property type="entry name" value="DUF6880"/>
    <property type="match status" value="2"/>
</dbReference>
<dbReference type="RefSeq" id="WP_109102730.1">
    <property type="nucleotide sequence ID" value="NZ_QDKQ01000069.1"/>
</dbReference>
<reference evidence="1 2" key="1">
    <citation type="submission" date="2018-04" db="EMBL/GenBank/DDBJ databases">
        <title>The genome sequence of Caulobacter sp. 744.</title>
        <authorList>
            <person name="Gao J."/>
            <person name="Sun J."/>
        </authorList>
    </citation>
    <scope>NUCLEOTIDE SEQUENCE [LARGE SCALE GENOMIC DNA]</scope>
    <source>
        <strain evidence="1 2">774</strain>
    </source>
</reference>
<gene>
    <name evidence="1" type="ORF">DDF67_20785</name>
</gene>
<dbReference type="EMBL" id="QDKQ01000069">
    <property type="protein sequence ID" value="PVM83379.1"/>
    <property type="molecule type" value="Genomic_DNA"/>
</dbReference>
<name>A0A2T9JI73_9CAUL</name>
<keyword evidence="2" id="KW-1185">Reference proteome</keyword>
<evidence type="ECO:0000313" key="1">
    <source>
        <dbReference type="EMBL" id="PVM83379.1"/>
    </source>
</evidence>
<dbReference type="InterPro" id="IPR049245">
    <property type="entry name" value="DUF6880"/>
</dbReference>
<protein>
    <submittedName>
        <fullName evidence="1">Uncharacterized protein</fullName>
    </submittedName>
</protein>
<organism evidence="1 2">
    <name type="scientific">Caulobacter endophyticus</name>
    <dbReference type="NCBI Taxonomy" id="2172652"/>
    <lineage>
        <taxon>Bacteria</taxon>
        <taxon>Pseudomonadati</taxon>
        <taxon>Pseudomonadota</taxon>
        <taxon>Alphaproteobacteria</taxon>
        <taxon>Caulobacterales</taxon>
        <taxon>Caulobacteraceae</taxon>
        <taxon>Caulobacter</taxon>
    </lineage>
</organism>
<accession>A0A2T9JI73</accession>
<dbReference type="OrthoDB" id="7183688at2"/>
<comment type="caution">
    <text evidence="1">The sequence shown here is derived from an EMBL/GenBank/DDBJ whole genome shotgun (WGS) entry which is preliminary data.</text>
</comment>
<sequence>MAKPSPASLKKVTAENLAGLGAERLADILVEVAETRTDLKRRLRMELAAGLGPSHLVPEIDKRLAALETSKGQVTWRQKPAFLRDLDAVRGLIADRLAVEAPDAALERLWRFLSTYPRTSGRLKEREAAFEAIYDHASDDLGVLLASHDPHLAAELLTDAALSAPQAWARWTPHVMAALPAATAQRALTLASGRAESGPGWTMVVRHLADAAGDVSAWQATHGELALQTPPVAVALARRWLAVGDIAAAGQALKRAAPKPKGLLGRLPAPDFDWETAWIDYLDAAGEPRLAQDIRWASFQRTLDIGRAKAFVSRFDDFDDVEAEAQVLAYAASQADLVQGLRLLMAWPALAEASQLIVDKGQDASIAPEEAEAWAGKLRRRFPAAAHKLLRRGAATAFKQRAFKLSQRLTEEADAIAL</sequence>
<proteinExistence type="predicted"/>
<evidence type="ECO:0000313" key="2">
    <source>
        <dbReference type="Proteomes" id="UP000245073"/>
    </source>
</evidence>
<dbReference type="Proteomes" id="UP000245073">
    <property type="component" value="Unassembled WGS sequence"/>
</dbReference>
<dbReference type="AlphaFoldDB" id="A0A2T9JI73"/>